<comment type="caution">
    <text evidence="2">The sequence shown here is derived from an EMBL/GenBank/DDBJ whole genome shotgun (WGS) entry which is preliminary data.</text>
</comment>
<protein>
    <submittedName>
        <fullName evidence="2">DUF2066 domain-containing protein</fullName>
    </submittedName>
</protein>
<accession>A0ABS1QUZ9</accession>
<feature type="chain" id="PRO_5045244514" evidence="1">
    <location>
        <begin position="20"/>
        <end position="327"/>
    </location>
</feature>
<reference evidence="3" key="1">
    <citation type="submission" date="2021-01" db="EMBL/GenBank/DDBJ databases">
        <title>Genome public.</title>
        <authorList>
            <person name="Liu C."/>
            <person name="Sun Q."/>
        </authorList>
    </citation>
    <scope>NUCLEOTIDE SEQUENCE [LARGE SCALE GENOMIC DNA]</scope>
    <source>
        <strain evidence="3">CGMCC 1.18722</strain>
    </source>
</reference>
<evidence type="ECO:0000313" key="3">
    <source>
        <dbReference type="Proteomes" id="UP000638570"/>
    </source>
</evidence>
<dbReference type="RefSeq" id="WP_202087567.1">
    <property type="nucleotide sequence ID" value="NZ_JAERTZ010000026.1"/>
</dbReference>
<evidence type="ECO:0000256" key="1">
    <source>
        <dbReference type="SAM" id="SignalP"/>
    </source>
</evidence>
<dbReference type="InterPro" id="IPR018642">
    <property type="entry name" value="DUF2066"/>
</dbReference>
<gene>
    <name evidence="2" type="ORF">JKV55_15350</name>
</gene>
<sequence>MLKNLLLATMMLFSAAAAAQSLLEVNLNPAPYGREEAREQALGLILNRLTGDRARDSWVLDEALREPERYLAAEPQGQGYTAVFNQDELLALLQSAELPFSLEPRPALLVWQLDSGIASNEADTAWQQAASAYRLPLLWPLWDLQEHMEIDKAQLFDAGSLRQASRRYGADYWLALERDAQGGRWQLFGAEQDEVLLQGRLEPGEQAMMTLAAALNRYWIQPSGRRELVRAENPEPAQPLRLEQDGPGELTIVVSGLRQFSDSIRLEQRLRRLDGVEQAYVMDSAGHQVRYRLQVGSRDGVLRALTGVPGLVAVSEREFRWSGTASE</sequence>
<dbReference type="Proteomes" id="UP000638570">
    <property type="component" value="Unassembled WGS sequence"/>
</dbReference>
<organism evidence="2 3">
    <name type="scientific">Zobellella iuensis</name>
    <dbReference type="NCBI Taxonomy" id="2803811"/>
    <lineage>
        <taxon>Bacteria</taxon>
        <taxon>Pseudomonadati</taxon>
        <taxon>Pseudomonadota</taxon>
        <taxon>Gammaproteobacteria</taxon>
        <taxon>Aeromonadales</taxon>
        <taxon>Aeromonadaceae</taxon>
        <taxon>Zobellella</taxon>
    </lineage>
</organism>
<name>A0ABS1QUZ9_9GAMM</name>
<dbReference type="Pfam" id="PF09839">
    <property type="entry name" value="DUF2066"/>
    <property type="match status" value="1"/>
</dbReference>
<dbReference type="EMBL" id="JAERTZ010000026">
    <property type="protein sequence ID" value="MBL1378694.1"/>
    <property type="molecule type" value="Genomic_DNA"/>
</dbReference>
<feature type="signal peptide" evidence="1">
    <location>
        <begin position="1"/>
        <end position="19"/>
    </location>
</feature>
<keyword evidence="1" id="KW-0732">Signal</keyword>
<evidence type="ECO:0000313" key="2">
    <source>
        <dbReference type="EMBL" id="MBL1378694.1"/>
    </source>
</evidence>
<proteinExistence type="predicted"/>
<keyword evidence="3" id="KW-1185">Reference proteome</keyword>